<dbReference type="GO" id="GO:0004519">
    <property type="term" value="F:endonuclease activity"/>
    <property type="evidence" value="ECO:0007669"/>
    <property type="project" value="UniProtKB-KW"/>
</dbReference>
<dbReference type="RefSeq" id="WP_422865452.1">
    <property type="nucleotide sequence ID" value="NZ_JAMSKV010000019.1"/>
</dbReference>
<evidence type="ECO:0000256" key="6">
    <source>
        <dbReference type="ARBA" id="ARBA00029466"/>
    </source>
</evidence>
<reference evidence="7 8" key="1">
    <citation type="submission" date="2022-06" db="EMBL/GenBank/DDBJ databases">
        <title>Endosaccharibacter gen. nov., sp. nov., endophytic bacteria isolated from sugarcane.</title>
        <authorList>
            <person name="Pitiwittayakul N."/>
            <person name="Yukphan P."/>
            <person name="Charoenyingcharoen P."/>
            <person name="Tanasupawat S."/>
        </authorList>
    </citation>
    <scope>NUCLEOTIDE SEQUENCE [LARGE SCALE GENOMIC DNA]</scope>
    <source>
        <strain evidence="7 8">KSS8</strain>
    </source>
</reference>
<evidence type="ECO:0000256" key="3">
    <source>
        <dbReference type="ARBA" id="ARBA00022763"/>
    </source>
</evidence>
<keyword evidence="4" id="KW-0378">Hydrolase</keyword>
<dbReference type="InterPro" id="IPR004603">
    <property type="entry name" value="DNA_mismatch_endonuc_vsr"/>
</dbReference>
<evidence type="ECO:0000313" key="7">
    <source>
        <dbReference type="EMBL" id="MCQ8279962.1"/>
    </source>
</evidence>
<keyword evidence="5" id="KW-0234">DNA repair</keyword>
<dbReference type="Proteomes" id="UP001524587">
    <property type="component" value="Unassembled WGS sequence"/>
</dbReference>
<name>A0ABT1WCG8_9PROT</name>
<accession>A0ABT1WCG8</accession>
<gene>
    <name evidence="7" type="ORF">NFI95_16085</name>
</gene>
<dbReference type="InterPro" id="IPR011335">
    <property type="entry name" value="Restrct_endonuc-II-like"/>
</dbReference>
<protein>
    <submittedName>
        <fullName evidence="7">Very short patch repair endonuclease</fullName>
    </submittedName>
</protein>
<evidence type="ECO:0000256" key="4">
    <source>
        <dbReference type="ARBA" id="ARBA00022801"/>
    </source>
</evidence>
<comment type="similarity">
    <text evidence="6">Belongs to the Vsr family.</text>
</comment>
<dbReference type="CDD" id="cd00221">
    <property type="entry name" value="Vsr"/>
    <property type="match status" value="1"/>
</dbReference>
<organism evidence="7 8">
    <name type="scientific">Endosaccharibacter trunci</name>
    <dbReference type="NCBI Taxonomy" id="2812733"/>
    <lineage>
        <taxon>Bacteria</taxon>
        <taxon>Pseudomonadati</taxon>
        <taxon>Pseudomonadota</taxon>
        <taxon>Alphaproteobacteria</taxon>
        <taxon>Acetobacterales</taxon>
        <taxon>Acetobacteraceae</taxon>
        <taxon>Endosaccharibacter</taxon>
    </lineage>
</organism>
<evidence type="ECO:0000256" key="5">
    <source>
        <dbReference type="ARBA" id="ARBA00023204"/>
    </source>
</evidence>
<evidence type="ECO:0000256" key="2">
    <source>
        <dbReference type="ARBA" id="ARBA00022759"/>
    </source>
</evidence>
<keyword evidence="3" id="KW-0227">DNA damage</keyword>
<dbReference type="Pfam" id="PF03852">
    <property type="entry name" value="Vsr"/>
    <property type="match status" value="1"/>
</dbReference>
<dbReference type="NCBIfam" id="TIGR00632">
    <property type="entry name" value="vsr"/>
    <property type="match status" value="1"/>
</dbReference>
<sequence>MGRRSPNLEKIVPRRQRDALTRSQMMGRIRSKNTLPEVRTRSAVHALGVRFRIHVADLPGKPDLANKTRRWAIFVHGCFWHSHEGCQLASKPRSNTGYWSAKLVRNRERDIVHLRTLSDLGYEVLTVWECETRDEVRLREAVAAFFAGLLSRGRAPDQTLDDLDRGI</sequence>
<keyword evidence="1" id="KW-0540">Nuclease</keyword>
<keyword evidence="2 7" id="KW-0255">Endonuclease</keyword>
<dbReference type="SUPFAM" id="SSF52980">
    <property type="entry name" value="Restriction endonuclease-like"/>
    <property type="match status" value="1"/>
</dbReference>
<evidence type="ECO:0000256" key="1">
    <source>
        <dbReference type="ARBA" id="ARBA00022722"/>
    </source>
</evidence>
<evidence type="ECO:0000313" key="8">
    <source>
        <dbReference type="Proteomes" id="UP001524587"/>
    </source>
</evidence>
<comment type="caution">
    <text evidence="7">The sequence shown here is derived from an EMBL/GenBank/DDBJ whole genome shotgun (WGS) entry which is preliminary data.</text>
</comment>
<dbReference type="EMBL" id="JAMSKV010000019">
    <property type="protein sequence ID" value="MCQ8279962.1"/>
    <property type="molecule type" value="Genomic_DNA"/>
</dbReference>
<keyword evidence="8" id="KW-1185">Reference proteome</keyword>
<proteinExistence type="inferred from homology"/>
<dbReference type="Gene3D" id="3.40.960.10">
    <property type="entry name" value="VSR Endonuclease"/>
    <property type="match status" value="1"/>
</dbReference>